<dbReference type="FunFam" id="2.70.70.10:FF:000006">
    <property type="entry name" value="M23 family peptidase"/>
    <property type="match status" value="1"/>
</dbReference>
<reference evidence="4 5" key="1">
    <citation type="submission" date="2015-05" db="EMBL/GenBank/DDBJ databases">
        <title>Complete genome sequence of a sulfur-oxidizing gammaproteobacterium strain HA5.</title>
        <authorList>
            <person name="Miura A."/>
            <person name="Kojima H."/>
            <person name="Fukui M."/>
        </authorList>
    </citation>
    <scope>NUCLEOTIDE SEQUENCE [LARGE SCALE GENOMIC DNA]</scope>
    <source>
        <strain evidence="4 5">HA5</strain>
    </source>
</reference>
<dbReference type="SUPFAM" id="SSF51261">
    <property type="entry name" value="Duplicated hybrid motif"/>
    <property type="match status" value="1"/>
</dbReference>
<dbReference type="Pfam" id="PF01551">
    <property type="entry name" value="Peptidase_M23"/>
    <property type="match status" value="1"/>
</dbReference>
<keyword evidence="2" id="KW-1133">Transmembrane helix</keyword>
<dbReference type="Proteomes" id="UP000243180">
    <property type="component" value="Chromosome"/>
</dbReference>
<name>A0A1B4XDK6_9GAMM</name>
<keyword evidence="1" id="KW-0175">Coiled coil</keyword>
<dbReference type="KEGG" id="slim:SCL_0559"/>
<feature type="coiled-coil region" evidence="1">
    <location>
        <begin position="59"/>
        <end position="104"/>
    </location>
</feature>
<dbReference type="InterPro" id="IPR011055">
    <property type="entry name" value="Dup_hybrid_motif"/>
</dbReference>
<dbReference type="InterPro" id="IPR050570">
    <property type="entry name" value="Cell_wall_metabolism_enzyme"/>
</dbReference>
<organism evidence="4 5">
    <name type="scientific">Sulfuricaulis limicola</name>
    <dbReference type="NCBI Taxonomy" id="1620215"/>
    <lineage>
        <taxon>Bacteria</taxon>
        <taxon>Pseudomonadati</taxon>
        <taxon>Pseudomonadota</taxon>
        <taxon>Gammaproteobacteria</taxon>
        <taxon>Acidiferrobacterales</taxon>
        <taxon>Acidiferrobacteraceae</taxon>
        <taxon>Sulfuricaulis</taxon>
    </lineage>
</organism>
<feature type="domain" description="M23ase beta-sheet core" evidence="3">
    <location>
        <begin position="205"/>
        <end position="299"/>
    </location>
</feature>
<proteinExistence type="predicted"/>
<dbReference type="Gene3D" id="2.70.70.10">
    <property type="entry name" value="Glucose Permease (Domain IIA)"/>
    <property type="match status" value="1"/>
</dbReference>
<evidence type="ECO:0000313" key="5">
    <source>
        <dbReference type="Proteomes" id="UP000243180"/>
    </source>
</evidence>
<dbReference type="PANTHER" id="PTHR21666:SF291">
    <property type="entry name" value="STAGE II SPORULATION PROTEIN Q"/>
    <property type="match status" value="1"/>
</dbReference>
<accession>A0A1B4XDK6</accession>
<keyword evidence="2" id="KW-0472">Membrane</keyword>
<evidence type="ECO:0000313" key="4">
    <source>
        <dbReference type="EMBL" id="BAV32881.1"/>
    </source>
</evidence>
<dbReference type="CDD" id="cd12797">
    <property type="entry name" value="M23_peptidase"/>
    <property type="match status" value="1"/>
</dbReference>
<evidence type="ECO:0000256" key="1">
    <source>
        <dbReference type="SAM" id="Coils"/>
    </source>
</evidence>
<dbReference type="OrthoDB" id="9805070at2"/>
<dbReference type="AlphaFoldDB" id="A0A1B4XDK6"/>
<feature type="transmembrane region" description="Helical" evidence="2">
    <location>
        <begin position="21"/>
        <end position="44"/>
    </location>
</feature>
<dbReference type="InParanoid" id="A0A1B4XDK6"/>
<dbReference type="GO" id="GO:0004222">
    <property type="term" value="F:metalloendopeptidase activity"/>
    <property type="evidence" value="ECO:0007669"/>
    <property type="project" value="TreeGrafter"/>
</dbReference>
<keyword evidence="5" id="KW-1185">Reference proteome</keyword>
<dbReference type="EMBL" id="AP014879">
    <property type="protein sequence ID" value="BAV32881.1"/>
    <property type="molecule type" value="Genomic_DNA"/>
</dbReference>
<keyword evidence="2" id="KW-0812">Transmembrane</keyword>
<sequence>MNIILVPNSRRGKGRNTTLSHRHLVLIALVVLVALPVLLGVVAYHAQDMLTAHNADSLLSAQRRELAAQRTAVAEAKRNAEAHLNALAQRLGQMQAQMMRLNALGSRLTRMAGLDAREFNFAVEAAMGGPEKNAAASNPPELMSSLDHLAREIERQQERLSALENLLLDRKLSAAVTPSGWPVQGGWISSGFGARADPFNGHQSYHEGVDIASNLGSPVLAMGDGVVTHSGEKSGYGLLVEVTHESGLITRYAHASAVLVRVGDRVQKGQPVAQVGTTGRSTGPHLHFEVVRNGTSVNPMRYLQQAGK</sequence>
<gene>
    <name evidence="4" type="ORF">SCL_0559</name>
</gene>
<evidence type="ECO:0000256" key="2">
    <source>
        <dbReference type="SAM" id="Phobius"/>
    </source>
</evidence>
<dbReference type="RefSeq" id="WP_096359777.1">
    <property type="nucleotide sequence ID" value="NZ_AP014879.1"/>
</dbReference>
<dbReference type="InterPro" id="IPR016047">
    <property type="entry name" value="M23ase_b-sheet_dom"/>
</dbReference>
<dbReference type="PANTHER" id="PTHR21666">
    <property type="entry name" value="PEPTIDASE-RELATED"/>
    <property type="match status" value="1"/>
</dbReference>
<evidence type="ECO:0000259" key="3">
    <source>
        <dbReference type="Pfam" id="PF01551"/>
    </source>
</evidence>
<protein>
    <submittedName>
        <fullName evidence="4">Peptidase M23</fullName>
    </submittedName>
</protein>